<dbReference type="AlphaFoldDB" id="A0A5A7MS07"/>
<dbReference type="Gene3D" id="3.30.70.360">
    <property type="match status" value="1"/>
</dbReference>
<feature type="active site" evidence="3">
    <location>
        <position position="101"/>
    </location>
</feature>
<dbReference type="InterPro" id="IPR050072">
    <property type="entry name" value="Peptidase_M20A"/>
</dbReference>
<evidence type="ECO:0000256" key="1">
    <source>
        <dbReference type="ARBA" id="ARBA00022723"/>
    </source>
</evidence>
<dbReference type="PANTHER" id="PTHR43808:SF9">
    <property type="entry name" value="BLL0789 PROTEIN"/>
    <property type="match status" value="1"/>
</dbReference>
<dbReference type="InterPro" id="IPR017150">
    <property type="entry name" value="Pept_M20_glutamate_carboxypep"/>
</dbReference>
<dbReference type="GO" id="GO:0016787">
    <property type="term" value="F:hydrolase activity"/>
    <property type="evidence" value="ECO:0007669"/>
    <property type="project" value="UniProtKB-KW"/>
</dbReference>
<dbReference type="PIRSF" id="PIRSF037238">
    <property type="entry name" value="Carboxypeptidase_G2"/>
    <property type="match status" value="1"/>
</dbReference>
<dbReference type="Pfam" id="PF01546">
    <property type="entry name" value="Peptidase_M20"/>
    <property type="match status" value="1"/>
</dbReference>
<organism evidence="5 6">
    <name type="scientific">Iodidimonas gelatinilytica</name>
    <dbReference type="NCBI Taxonomy" id="1236966"/>
    <lineage>
        <taxon>Bacteria</taxon>
        <taxon>Pseudomonadati</taxon>
        <taxon>Pseudomonadota</taxon>
        <taxon>Alphaproteobacteria</taxon>
        <taxon>Iodidimonadales</taxon>
        <taxon>Iodidimonadaceae</taxon>
        <taxon>Iodidimonas</taxon>
    </lineage>
</organism>
<dbReference type="Gene3D" id="3.40.630.10">
    <property type="entry name" value="Zn peptidases"/>
    <property type="match status" value="1"/>
</dbReference>
<dbReference type="Pfam" id="PF07687">
    <property type="entry name" value="M20_dimer"/>
    <property type="match status" value="1"/>
</dbReference>
<comment type="caution">
    <text evidence="5">The sequence shown here is derived from an EMBL/GenBank/DDBJ whole genome shotgun (WGS) entry which is preliminary data.</text>
</comment>
<dbReference type="EMBL" id="BKCL01000004">
    <property type="protein sequence ID" value="GEQ98023.1"/>
    <property type="molecule type" value="Genomic_DNA"/>
</dbReference>
<evidence type="ECO:0000313" key="5">
    <source>
        <dbReference type="EMBL" id="GEQ98023.1"/>
    </source>
</evidence>
<gene>
    <name evidence="5" type="ORF">JCM17844_16600</name>
</gene>
<protein>
    <recommendedName>
        <fullName evidence="4">Peptidase M20 dimerisation domain-containing protein</fullName>
    </recommendedName>
</protein>
<dbReference type="PANTHER" id="PTHR43808">
    <property type="entry name" value="ACETYLORNITHINE DEACETYLASE"/>
    <property type="match status" value="1"/>
</dbReference>
<proteinExistence type="predicted"/>
<feature type="domain" description="Peptidase M20 dimerisation" evidence="4">
    <location>
        <begin position="199"/>
        <end position="291"/>
    </location>
</feature>
<dbReference type="Proteomes" id="UP000322084">
    <property type="component" value="Unassembled WGS sequence"/>
</dbReference>
<dbReference type="NCBIfam" id="NF005602">
    <property type="entry name" value="PRK07338.1"/>
    <property type="match status" value="1"/>
</dbReference>
<sequence length="410" mass="43528">MAPYQVSLDWIDRQQKAMVNQVEAWSRVNSGSHNLPGLADMGAKVTEAFSALDGDFESIALPPSSHVTPSGDLEPLPLGPVYRFQKRPDAKRRVLLTGHLDTVFAKDSPFQAPRWLDDTILNGPGVADMKGGLIVMLYALLAVERSGLADDLGWEVLISSDEEIGSIGSAAILTERAPHAHIGLTYEPALADGTLAGPRKGSGNFSIVVRGRAAHAGRAFHEGRNAVVALAEVIAALDGLNGQREGVTVNPAVISGGAAPNIVPDTAVLRVNARVKTHEDARWVEQALEEIRWRISSREGYDLMVHGGFNRPPKPISAANQALFDVVARCGDALGLKVAYQATGGCCEGNNLAAAGLPNVDTLGVRGGKIHSSDEFVLVDSFAERAKLSAVIMLGFAQGHFDQALMREGA</sequence>
<dbReference type="InterPro" id="IPR002933">
    <property type="entry name" value="Peptidase_M20"/>
</dbReference>
<accession>A0A5A7MS07</accession>
<evidence type="ECO:0000256" key="2">
    <source>
        <dbReference type="ARBA" id="ARBA00022801"/>
    </source>
</evidence>
<keyword evidence="2" id="KW-0378">Hydrolase</keyword>
<keyword evidence="1" id="KW-0479">Metal-binding</keyword>
<name>A0A5A7MS07_9PROT</name>
<evidence type="ECO:0000313" key="6">
    <source>
        <dbReference type="Proteomes" id="UP000322084"/>
    </source>
</evidence>
<reference evidence="5 6" key="1">
    <citation type="submission" date="2019-09" db="EMBL/GenBank/DDBJ databases">
        <title>NBRP : Genome information of microbial organism related human and environment.</title>
        <authorList>
            <person name="Hattori M."/>
            <person name="Oshima K."/>
            <person name="Inaba H."/>
            <person name="Suda W."/>
            <person name="Sakamoto M."/>
            <person name="Iino T."/>
            <person name="Kitahara M."/>
            <person name="Oshida Y."/>
            <person name="Iida T."/>
            <person name="Kudo T."/>
            <person name="Itoh T."/>
            <person name="Ohkuma M."/>
        </authorList>
    </citation>
    <scope>NUCLEOTIDE SEQUENCE [LARGE SCALE GENOMIC DNA]</scope>
    <source>
        <strain evidence="5 6">Hi-2</strain>
    </source>
</reference>
<dbReference type="SUPFAM" id="SSF55031">
    <property type="entry name" value="Bacterial exopeptidase dimerisation domain"/>
    <property type="match status" value="1"/>
</dbReference>
<dbReference type="CDD" id="cd03885">
    <property type="entry name" value="M20_CPDG2"/>
    <property type="match status" value="1"/>
</dbReference>
<evidence type="ECO:0000259" key="4">
    <source>
        <dbReference type="Pfam" id="PF07687"/>
    </source>
</evidence>
<dbReference type="GO" id="GO:0046872">
    <property type="term" value="F:metal ion binding"/>
    <property type="evidence" value="ECO:0007669"/>
    <property type="project" value="UniProtKB-KW"/>
</dbReference>
<evidence type="ECO:0000256" key="3">
    <source>
        <dbReference type="PIRSR" id="PIRSR037238-1"/>
    </source>
</evidence>
<dbReference type="SUPFAM" id="SSF53187">
    <property type="entry name" value="Zn-dependent exopeptidases"/>
    <property type="match status" value="1"/>
</dbReference>
<feature type="active site" description="Proton acceptor" evidence="3">
    <location>
        <position position="162"/>
    </location>
</feature>
<dbReference type="InterPro" id="IPR011650">
    <property type="entry name" value="Peptidase_M20_dimer"/>
</dbReference>
<dbReference type="InterPro" id="IPR036264">
    <property type="entry name" value="Bact_exopeptidase_dim_dom"/>
</dbReference>